<feature type="chain" id="PRO_5040935525" description="Rhamnogalacturonase A/B/Epimerase-like pectate lyase domain-containing protein" evidence="1">
    <location>
        <begin position="18"/>
        <end position="1400"/>
    </location>
</feature>
<dbReference type="Pfam" id="PF12708">
    <property type="entry name" value="Pect-lyase_RHGA_epim"/>
    <property type="match status" value="1"/>
</dbReference>
<keyword evidence="4" id="KW-1185">Reference proteome</keyword>
<dbReference type="GeneID" id="80888794"/>
<dbReference type="Gene3D" id="2.160.20.10">
    <property type="entry name" value="Single-stranded right-handed beta-helix, Pectin lyase-like"/>
    <property type="match status" value="2"/>
</dbReference>
<reference evidence="3" key="1">
    <citation type="journal article" date="2023" name="Access Microbiol">
        <title>De-novo genome assembly for Akanthomyces muscarius, a biocontrol agent of insect agricultural pests.</title>
        <authorList>
            <person name="Erdos Z."/>
            <person name="Studholme D.J."/>
            <person name="Raymond B."/>
            <person name="Sharma M."/>
        </authorList>
    </citation>
    <scope>NUCLEOTIDE SEQUENCE</scope>
    <source>
        <strain evidence="3">Ve6</strain>
    </source>
</reference>
<dbReference type="InterPro" id="IPR039279">
    <property type="entry name" value="QRT3-like"/>
</dbReference>
<dbReference type="RefSeq" id="XP_056050028.1">
    <property type="nucleotide sequence ID" value="XM_056192941.1"/>
</dbReference>
<feature type="signal peptide" evidence="1">
    <location>
        <begin position="1"/>
        <end position="17"/>
    </location>
</feature>
<accession>A0A9W8Q5H9</accession>
<sequence length="1400" mass="152933">MRILTLYYLLASAGTWAASDVISNGAADSLGFIDKFVEKWKLTHPSLTSDELAGIHDTAQRMKSNLQSPPPPPPQVTVAVSKPTNVSLLHPQQVSRFANTTGSMQVTNSTLEQALRIVRLAQRESDARNKERIDNPRVNNYYDDRGANANRARALDGNSLYINDTVTAAAAIAAEATAANTTTIDPSKYVLPPEIASIVQQDDAPSLLAKRAPPSSDSSWWMETIAHEGKVPFGGSQNDGYTVFRNVKNYGAVGDGKTDDTDAIKKAMSDGGRCGSSCGSSTVKPAIVYFPSGTYRVRQTIPMYYNTQVIGNPNSMPRIVADENFVGLGVLSSDEYTGGSGGADEWYINQNNFLRQVRNLIIDTSKANMKSIAGLHWQVAQATSIYNVRFYGSADRSKEHIGIFAENGSGGFMGDLFFSDMTIGIRCGNQQFTSHSMTFFGVGTAVDLLWDWGWTWKNMFIFNADTGFSMSGDFIGGSMMLLDSHLANVNSGISIQTHKASDLAQFSITLENIKMDGVKTMVTHESSNTVLAGGSSVIGSWILGRVYDDDNKSGSFLKGKTSALGEKEPSLVTSNGVATNGYFIRRKPQYADKPADFFVNAHFATKGDGVTDDTFGLALAAAVAYDHGKALYIPMGSYILTDRINFPTGSIVVGECWSQLVAKGAAFQDASNPRPLISVGKDGETGSVEIQDLLLTVQGPTAGAVLMEWNAAQDKQGSAAMWDVHFRIGGAAGSHLQQSDCPKLTGSVNPNCIAGALMLHMTSSSSGYLENVWAWVADHELDGGPSQTQIDIYVARGILIESTGGPVWLYGTSSEHSVLYQYMVYEAENVVMSMIQTESPYFLPDPQAPAPFKNHGYFPSDPDFADCDHSNPHCAAAWGLSILGSTNVRVYGAGLYNWFQRYVQPCVDTQDCQQRVVSIKNSGQVWLYNLYTIGTVEMINHGKDQPVLAKDNTNTNQHPFTSVVNAWLLASTGHGSRTNDDDDDGIDDSDFGQPPVCNDQYESLDQISAAYDAGSFDQGCLNEYLSKAWVHNLTDSMHKYDDIIKDDYHSKFVIYRSLVQTQAMTQLHKYMMEDEAVGWHCGKPEAKICCNRCSNSYPGNNPANPCLHLPCTGNNQSSPTVCSDGKDAPTGCPTYLDDSPDPLNWYLDDADKFHKTLEDKYGVVRDWIELVDFDVYQNYGCILNQQDDGGKNLIQCQKDTDVFWRGYPQIKRDFPLDDPSQVIKTAYDKTKDLLKETDVQMDMASLYCGGSWADVANTLAFPAMSMSAAVTSMQDIVKVANQKIEEDRQEGIAAIIGAVLFFVPFVGEALGTTLALLRTILNLAGAFADIGYNIYDAIEHPGNALSDIFGIIFDAAGLRGAFRSASAEWRDLKRDKIEAMPKAFVRDTKTMKNMQGMCKL</sequence>
<dbReference type="PANTHER" id="PTHR33928:SF2">
    <property type="entry name" value="PECTATE LYASE SUPERFAMILY PROTEIN DOMAIN-CONTAINING PROTEIN-RELATED"/>
    <property type="match status" value="1"/>
</dbReference>
<organism evidence="3 4">
    <name type="scientific">Akanthomyces muscarius</name>
    <name type="common">Entomopathogenic fungus</name>
    <name type="synonym">Lecanicillium muscarium</name>
    <dbReference type="NCBI Taxonomy" id="2231603"/>
    <lineage>
        <taxon>Eukaryota</taxon>
        <taxon>Fungi</taxon>
        <taxon>Dikarya</taxon>
        <taxon>Ascomycota</taxon>
        <taxon>Pezizomycotina</taxon>
        <taxon>Sordariomycetes</taxon>
        <taxon>Hypocreomycetidae</taxon>
        <taxon>Hypocreales</taxon>
        <taxon>Cordycipitaceae</taxon>
        <taxon>Akanthomyces</taxon>
    </lineage>
</organism>
<dbReference type="InterPro" id="IPR024535">
    <property type="entry name" value="RHGA/B-epi-like_pectate_lyase"/>
</dbReference>
<evidence type="ECO:0000313" key="3">
    <source>
        <dbReference type="EMBL" id="KAJ4147087.1"/>
    </source>
</evidence>
<dbReference type="GO" id="GO:0004650">
    <property type="term" value="F:polygalacturonase activity"/>
    <property type="evidence" value="ECO:0007669"/>
    <property type="project" value="InterPro"/>
</dbReference>
<evidence type="ECO:0000259" key="2">
    <source>
        <dbReference type="Pfam" id="PF12708"/>
    </source>
</evidence>
<keyword evidence="1" id="KW-0732">Signal</keyword>
<feature type="domain" description="Rhamnogalacturonase A/B/Epimerase-like pectate lyase" evidence="2">
    <location>
        <begin position="244"/>
        <end position="468"/>
    </location>
</feature>
<dbReference type="Proteomes" id="UP001144673">
    <property type="component" value="Chromosome 3"/>
</dbReference>
<dbReference type="PANTHER" id="PTHR33928">
    <property type="entry name" value="POLYGALACTURONASE QRT3"/>
    <property type="match status" value="1"/>
</dbReference>
<gene>
    <name evidence="3" type="ORF">LMH87_001635</name>
</gene>
<dbReference type="FunFam" id="2.160.20.10:FF:000049">
    <property type="entry name" value="Putative exo-beta-1,3-glucanase"/>
    <property type="match status" value="1"/>
</dbReference>
<comment type="caution">
    <text evidence="3">The sequence shown here is derived from an EMBL/GenBank/DDBJ whole genome shotgun (WGS) entry which is preliminary data.</text>
</comment>
<dbReference type="KEGG" id="amus:LMH87_001635"/>
<name>A0A9W8Q5H9_AKAMU</name>
<protein>
    <recommendedName>
        <fullName evidence="2">Rhamnogalacturonase A/B/Epimerase-like pectate lyase domain-containing protein</fullName>
    </recommendedName>
</protein>
<proteinExistence type="predicted"/>
<dbReference type="EMBL" id="JAJHUN010000010">
    <property type="protein sequence ID" value="KAJ4147087.1"/>
    <property type="molecule type" value="Genomic_DNA"/>
</dbReference>
<dbReference type="SUPFAM" id="SSF51126">
    <property type="entry name" value="Pectin lyase-like"/>
    <property type="match status" value="2"/>
</dbReference>
<evidence type="ECO:0000313" key="4">
    <source>
        <dbReference type="Proteomes" id="UP001144673"/>
    </source>
</evidence>
<dbReference type="CDD" id="cd23668">
    <property type="entry name" value="GH55_beta13glucanase-like"/>
    <property type="match status" value="1"/>
</dbReference>
<evidence type="ECO:0000256" key="1">
    <source>
        <dbReference type="SAM" id="SignalP"/>
    </source>
</evidence>
<dbReference type="InterPro" id="IPR012334">
    <property type="entry name" value="Pectin_lyas_fold"/>
</dbReference>
<dbReference type="InterPro" id="IPR011050">
    <property type="entry name" value="Pectin_lyase_fold/virulence"/>
</dbReference>